<proteinExistence type="predicted"/>
<dbReference type="AlphaFoldDB" id="A0A4Z2HFR6"/>
<gene>
    <name evidence="1" type="ORF">EYF80_025966</name>
</gene>
<accession>A0A4Z2HFR6</accession>
<dbReference type="Proteomes" id="UP000314294">
    <property type="component" value="Unassembled WGS sequence"/>
</dbReference>
<reference evidence="1 2" key="1">
    <citation type="submission" date="2019-03" db="EMBL/GenBank/DDBJ databases">
        <title>First draft genome of Liparis tanakae, snailfish: a comprehensive survey of snailfish specific genes.</title>
        <authorList>
            <person name="Kim W."/>
            <person name="Song I."/>
            <person name="Jeong J.-H."/>
            <person name="Kim D."/>
            <person name="Kim S."/>
            <person name="Ryu S."/>
            <person name="Song J.Y."/>
            <person name="Lee S.K."/>
        </authorList>
    </citation>
    <scope>NUCLEOTIDE SEQUENCE [LARGE SCALE GENOMIC DNA]</scope>
    <source>
        <tissue evidence="1">Muscle</tissue>
    </source>
</reference>
<evidence type="ECO:0000313" key="2">
    <source>
        <dbReference type="Proteomes" id="UP000314294"/>
    </source>
</evidence>
<name>A0A4Z2HFR6_9TELE</name>
<organism evidence="1 2">
    <name type="scientific">Liparis tanakae</name>
    <name type="common">Tanaka's snailfish</name>
    <dbReference type="NCBI Taxonomy" id="230148"/>
    <lineage>
        <taxon>Eukaryota</taxon>
        <taxon>Metazoa</taxon>
        <taxon>Chordata</taxon>
        <taxon>Craniata</taxon>
        <taxon>Vertebrata</taxon>
        <taxon>Euteleostomi</taxon>
        <taxon>Actinopterygii</taxon>
        <taxon>Neopterygii</taxon>
        <taxon>Teleostei</taxon>
        <taxon>Neoteleostei</taxon>
        <taxon>Acanthomorphata</taxon>
        <taxon>Eupercaria</taxon>
        <taxon>Perciformes</taxon>
        <taxon>Cottioidei</taxon>
        <taxon>Cottales</taxon>
        <taxon>Liparidae</taxon>
        <taxon>Liparis</taxon>
    </lineage>
</organism>
<keyword evidence="2" id="KW-1185">Reference proteome</keyword>
<protein>
    <submittedName>
        <fullName evidence="1">Uncharacterized protein</fullName>
    </submittedName>
</protein>
<evidence type="ECO:0000313" key="1">
    <source>
        <dbReference type="EMBL" id="TNN63764.1"/>
    </source>
</evidence>
<dbReference type="EMBL" id="SRLO01000266">
    <property type="protein sequence ID" value="TNN63764.1"/>
    <property type="molecule type" value="Genomic_DNA"/>
</dbReference>
<sequence>MWRRPQKSLTGDETDASGHFRVIKSLNLKAAGISHKDTCDIMLTGPSQSELGSVGENRLGTRHRSCSYLLSARHRGEVGGMHRTWGLSHLPPDRHLLRGVNLCWKPGAQ</sequence>
<comment type="caution">
    <text evidence="1">The sequence shown here is derived from an EMBL/GenBank/DDBJ whole genome shotgun (WGS) entry which is preliminary data.</text>
</comment>